<evidence type="ECO:0000256" key="2">
    <source>
        <dbReference type="PIRSR" id="PIRSR617939-1"/>
    </source>
</evidence>
<dbReference type="SUPFAM" id="SSF110857">
    <property type="entry name" value="Gamma-glutamyl cyclotransferase-like"/>
    <property type="match status" value="1"/>
</dbReference>
<keyword evidence="1" id="KW-0456">Lyase</keyword>
<dbReference type="STRING" id="1123029.SAMN02745172_00669"/>
<reference evidence="4 5" key="1">
    <citation type="submission" date="2016-12" db="EMBL/GenBank/DDBJ databases">
        <authorList>
            <person name="Song W.-J."/>
            <person name="Kurnit D.M."/>
        </authorList>
    </citation>
    <scope>NUCLEOTIDE SEQUENCE [LARGE SCALE GENOMIC DNA]</scope>
    <source>
        <strain evidence="4 5">DSM 19599</strain>
    </source>
</reference>
<dbReference type="PANTHER" id="PTHR12935">
    <property type="entry name" value="GAMMA-GLUTAMYLCYCLOTRANSFERASE"/>
    <property type="match status" value="1"/>
</dbReference>
<dbReference type="AlphaFoldDB" id="A0A1M7Z8E8"/>
<dbReference type="Proteomes" id="UP000186406">
    <property type="component" value="Unassembled WGS sequence"/>
</dbReference>
<dbReference type="CDD" id="cd06661">
    <property type="entry name" value="GGCT_like"/>
    <property type="match status" value="1"/>
</dbReference>
<feature type="active site" description="Proton acceptor" evidence="2">
    <location>
        <position position="84"/>
    </location>
</feature>
<sequence>MSADTILSFAYGSNMLSARLQERCPSAKPKGIAELHGYELRWHKKSRDRSGKCDIVKTDKHGASVFGILFEIARSEKAALDKAEGFGAGYDETQVQVHLEADRCTAIAYVATITDPKLNPYTWYRALVVAGAKEHGLPADYIARLEAAPAERDVDEARHDKNMALIGEVCA</sequence>
<proteinExistence type="predicted"/>
<dbReference type="InterPro" id="IPR036568">
    <property type="entry name" value="GGCT-like_sf"/>
</dbReference>
<name>A0A1M7Z8E8_9HYPH</name>
<dbReference type="RefSeq" id="WP_073625718.1">
    <property type="nucleotide sequence ID" value="NZ_FRXO01000001.1"/>
</dbReference>
<evidence type="ECO:0000256" key="3">
    <source>
        <dbReference type="PIRSR" id="PIRSR617939-2"/>
    </source>
</evidence>
<dbReference type="Pfam" id="PF13772">
    <property type="entry name" value="AIG2_2"/>
    <property type="match status" value="1"/>
</dbReference>
<dbReference type="GO" id="GO:0003839">
    <property type="term" value="F:gamma-glutamylcyclotransferase activity"/>
    <property type="evidence" value="ECO:0007669"/>
    <property type="project" value="InterPro"/>
</dbReference>
<gene>
    <name evidence="4" type="ORF">SAMN02745172_00669</name>
</gene>
<dbReference type="InterPro" id="IPR017939">
    <property type="entry name" value="G-Glutamylcylcotransferase"/>
</dbReference>
<evidence type="ECO:0000313" key="5">
    <source>
        <dbReference type="Proteomes" id="UP000186406"/>
    </source>
</evidence>
<keyword evidence="5" id="KW-1185">Reference proteome</keyword>
<dbReference type="PANTHER" id="PTHR12935:SF0">
    <property type="entry name" value="GAMMA-GLUTAMYLCYCLOTRANSFERASE"/>
    <property type="match status" value="1"/>
</dbReference>
<evidence type="ECO:0000256" key="1">
    <source>
        <dbReference type="ARBA" id="ARBA00023239"/>
    </source>
</evidence>
<dbReference type="EMBL" id="FRXO01000001">
    <property type="protein sequence ID" value="SHO61191.1"/>
    <property type="molecule type" value="Genomic_DNA"/>
</dbReference>
<dbReference type="OrthoDB" id="141582at2"/>
<feature type="binding site" evidence="3">
    <location>
        <position position="124"/>
    </location>
    <ligand>
        <name>substrate</name>
    </ligand>
</feature>
<protein>
    <submittedName>
        <fullName evidence="4">AIG2-like family protein</fullName>
    </submittedName>
</protein>
<accession>A0A1M7Z8E8</accession>
<dbReference type="Gene3D" id="3.10.490.10">
    <property type="entry name" value="Gamma-glutamyl cyclotransferase-like"/>
    <property type="match status" value="1"/>
</dbReference>
<organism evidence="4 5">
    <name type="scientific">Pseudoxanthobacter soli DSM 19599</name>
    <dbReference type="NCBI Taxonomy" id="1123029"/>
    <lineage>
        <taxon>Bacteria</taxon>
        <taxon>Pseudomonadati</taxon>
        <taxon>Pseudomonadota</taxon>
        <taxon>Alphaproteobacteria</taxon>
        <taxon>Hyphomicrobiales</taxon>
        <taxon>Segnochrobactraceae</taxon>
        <taxon>Pseudoxanthobacter</taxon>
    </lineage>
</organism>
<evidence type="ECO:0000313" key="4">
    <source>
        <dbReference type="EMBL" id="SHO61191.1"/>
    </source>
</evidence>
<dbReference type="InterPro" id="IPR013024">
    <property type="entry name" value="GGCT-like"/>
</dbReference>